<reference evidence="3" key="1">
    <citation type="submission" date="2025-08" db="UniProtKB">
        <authorList>
            <consortium name="RefSeq"/>
        </authorList>
    </citation>
    <scope>IDENTIFICATION</scope>
    <source>
        <strain evidence="3">15112-1751.03</strain>
        <tissue evidence="3">Whole Adult</tissue>
    </source>
</reference>
<proteinExistence type="predicted"/>
<dbReference type="AlphaFoldDB" id="A0A6P8WD56"/>
<gene>
    <name evidence="3" type="primary">LOC117566177</name>
</gene>
<keyword evidence="1" id="KW-0472">Membrane</keyword>
<feature type="transmembrane region" description="Helical" evidence="1">
    <location>
        <begin position="24"/>
        <end position="45"/>
    </location>
</feature>
<evidence type="ECO:0000256" key="1">
    <source>
        <dbReference type="SAM" id="Phobius"/>
    </source>
</evidence>
<dbReference type="OrthoDB" id="7871178at2759"/>
<keyword evidence="1" id="KW-0812">Transmembrane</keyword>
<keyword evidence="1" id="KW-1133">Transmembrane helix</keyword>
<evidence type="ECO:0000313" key="2">
    <source>
        <dbReference type="Proteomes" id="UP000515160"/>
    </source>
</evidence>
<dbReference type="Proteomes" id="UP000515160">
    <property type="component" value="Chromosome 2L"/>
</dbReference>
<dbReference type="RefSeq" id="XP_034101574.2">
    <property type="nucleotide sequence ID" value="XM_034245683.2"/>
</dbReference>
<accession>A0A6P8WD56</accession>
<name>A0A6P8WD56_DROAB</name>
<sequence>MCICSACKWIDNICCPLAKKAQFFAFWTLIHGLVMTTLSLIYQFWEEKEWKYAAFAVAIPHLVAGLLMVYSIYKSLPTLYLVSVIGSSFGPFALFLVAYLPIMQIFEIIVACRFYSTVLK</sequence>
<protein>
    <submittedName>
        <fullName evidence="3">Uncharacterized protein LOC117566177</fullName>
    </submittedName>
</protein>
<evidence type="ECO:0000313" key="3">
    <source>
        <dbReference type="RefSeq" id="XP_034101574.2"/>
    </source>
</evidence>
<dbReference type="GeneID" id="117566177"/>
<feature type="transmembrane region" description="Helical" evidence="1">
    <location>
        <begin position="52"/>
        <end position="73"/>
    </location>
</feature>
<organism evidence="2 3">
    <name type="scientific">Drosophila albomicans</name>
    <name type="common">Fruit fly</name>
    <dbReference type="NCBI Taxonomy" id="7291"/>
    <lineage>
        <taxon>Eukaryota</taxon>
        <taxon>Metazoa</taxon>
        <taxon>Ecdysozoa</taxon>
        <taxon>Arthropoda</taxon>
        <taxon>Hexapoda</taxon>
        <taxon>Insecta</taxon>
        <taxon>Pterygota</taxon>
        <taxon>Neoptera</taxon>
        <taxon>Endopterygota</taxon>
        <taxon>Diptera</taxon>
        <taxon>Brachycera</taxon>
        <taxon>Muscomorpha</taxon>
        <taxon>Ephydroidea</taxon>
        <taxon>Drosophilidae</taxon>
        <taxon>Drosophila</taxon>
    </lineage>
</organism>
<keyword evidence="2" id="KW-1185">Reference proteome</keyword>
<feature type="transmembrane region" description="Helical" evidence="1">
    <location>
        <begin position="79"/>
        <end position="100"/>
    </location>
</feature>